<organism evidence="2">
    <name type="scientific">marine sediment metagenome</name>
    <dbReference type="NCBI Taxonomy" id="412755"/>
    <lineage>
        <taxon>unclassified sequences</taxon>
        <taxon>metagenomes</taxon>
        <taxon>ecological metagenomes</taxon>
    </lineage>
</organism>
<dbReference type="AlphaFoldDB" id="A0A0F9RXB9"/>
<reference evidence="2" key="1">
    <citation type="journal article" date="2015" name="Nature">
        <title>Complex archaea that bridge the gap between prokaryotes and eukaryotes.</title>
        <authorList>
            <person name="Spang A."/>
            <person name="Saw J.H."/>
            <person name="Jorgensen S.L."/>
            <person name="Zaremba-Niedzwiedzka K."/>
            <person name="Martijn J."/>
            <person name="Lind A.E."/>
            <person name="van Eijk R."/>
            <person name="Schleper C."/>
            <person name="Guy L."/>
            <person name="Ettema T.J."/>
        </authorList>
    </citation>
    <scope>NUCLEOTIDE SEQUENCE</scope>
</reference>
<name>A0A0F9RXB9_9ZZZZ</name>
<proteinExistence type="predicted"/>
<comment type="caution">
    <text evidence="2">The sequence shown here is derived from an EMBL/GenBank/DDBJ whole genome shotgun (WGS) entry which is preliminary data.</text>
</comment>
<dbReference type="EMBL" id="LAZR01000725">
    <property type="protein sequence ID" value="KKN59479.1"/>
    <property type="molecule type" value="Genomic_DNA"/>
</dbReference>
<evidence type="ECO:0000313" key="2">
    <source>
        <dbReference type="EMBL" id="KKN59479.1"/>
    </source>
</evidence>
<accession>A0A0F9RXB9</accession>
<feature type="region of interest" description="Disordered" evidence="1">
    <location>
        <begin position="1"/>
        <end position="29"/>
    </location>
</feature>
<gene>
    <name evidence="2" type="ORF">LCGC14_0541910</name>
</gene>
<protein>
    <submittedName>
        <fullName evidence="2">Uncharacterized protein</fullName>
    </submittedName>
</protein>
<evidence type="ECO:0000256" key="1">
    <source>
        <dbReference type="SAM" id="MobiDB-lite"/>
    </source>
</evidence>
<sequence length="57" mass="6545">MKNSGKSKSELFPNGKRRRGQGKELAPKSARNEGCVYLSDCNEKDFERAQIIREEEE</sequence>